<dbReference type="SUPFAM" id="SSF110738">
    <property type="entry name" value="Glycerate kinase I"/>
    <property type="match status" value="1"/>
</dbReference>
<dbReference type="Proteomes" id="UP000001121">
    <property type="component" value="Chromosome"/>
</dbReference>
<dbReference type="PIRSF" id="PIRSF006078">
    <property type="entry name" value="GlxK"/>
    <property type="match status" value="1"/>
</dbReference>
<evidence type="ECO:0000256" key="4">
    <source>
        <dbReference type="PIRNR" id="PIRNR006078"/>
    </source>
</evidence>
<dbReference type="EC" id="2.7.1.165" evidence="5"/>
<reference evidence="6" key="1">
    <citation type="submission" date="2007-10" db="EMBL/GenBank/DDBJ databases">
        <title>Genome sequence of Campylobacter concisus 13826 isolated from human feces.</title>
        <authorList>
            <person name="Fouts D.E."/>
            <person name="Mongodin E.F."/>
            <person name="Puiu D."/>
            <person name="Sebastian Y."/>
            <person name="Miller W.G."/>
            <person name="Mandrell R.E."/>
            <person name="On S."/>
            <person name="Nelson K.E."/>
        </authorList>
    </citation>
    <scope>NUCLEOTIDE SEQUENCE [LARGE SCALE GENOMIC DNA]</scope>
    <source>
        <strain evidence="6">13826</strain>
    </source>
</reference>
<dbReference type="PANTHER" id="PTHR21599">
    <property type="entry name" value="GLYCERATE KINASE"/>
    <property type="match status" value="1"/>
</dbReference>
<gene>
    <name evidence="5" type="primary">garK</name>
    <name evidence="5" type="ORF">CCC13826_2189</name>
</gene>
<keyword evidence="3 4" id="KW-0418">Kinase</keyword>
<dbReference type="InterPro" id="IPR018197">
    <property type="entry name" value="Glycerate_kinase_RE-like"/>
</dbReference>
<dbReference type="InterPro" id="IPR004381">
    <property type="entry name" value="Glycerate_kinase"/>
</dbReference>
<dbReference type="GO" id="GO:0031388">
    <property type="term" value="P:organic acid phosphorylation"/>
    <property type="evidence" value="ECO:0007669"/>
    <property type="project" value="UniProtKB-UniRule"/>
</dbReference>
<organism evidence="5 6">
    <name type="scientific">Campylobacter concisus (strain 13826)</name>
    <dbReference type="NCBI Taxonomy" id="360104"/>
    <lineage>
        <taxon>Bacteria</taxon>
        <taxon>Pseudomonadati</taxon>
        <taxon>Campylobacterota</taxon>
        <taxon>Epsilonproteobacteria</taxon>
        <taxon>Campylobacterales</taxon>
        <taxon>Campylobacteraceae</taxon>
        <taxon>Campylobacter</taxon>
    </lineage>
</organism>
<dbReference type="InterPro" id="IPR036129">
    <property type="entry name" value="Glycerate_kinase_sf"/>
</dbReference>
<dbReference type="InterPro" id="IPR018193">
    <property type="entry name" value="Glyc_kinase_flavodox-like_fold"/>
</dbReference>
<dbReference type="EMBL" id="CP000792">
    <property type="protein sequence ID" value="ABW74829.1"/>
    <property type="molecule type" value="Genomic_DNA"/>
</dbReference>
<keyword evidence="2 4" id="KW-0808">Transferase</keyword>
<evidence type="ECO:0000256" key="1">
    <source>
        <dbReference type="ARBA" id="ARBA00006284"/>
    </source>
</evidence>
<name>A8Z6Q0_CAMC1</name>
<dbReference type="NCBIfam" id="TIGR00045">
    <property type="entry name" value="glycerate kinase"/>
    <property type="match status" value="1"/>
</dbReference>
<proteinExistence type="inferred from homology"/>
<dbReference type="Gene3D" id="3.90.1510.10">
    <property type="entry name" value="Glycerate kinase, domain 2"/>
    <property type="match status" value="1"/>
</dbReference>
<comment type="similarity">
    <text evidence="1 4">Belongs to the glycerate kinase type-1 family.</text>
</comment>
<dbReference type="Pfam" id="PF02595">
    <property type="entry name" value="Gly_kinase"/>
    <property type="match status" value="1"/>
</dbReference>
<evidence type="ECO:0000313" key="6">
    <source>
        <dbReference type="Proteomes" id="UP000001121"/>
    </source>
</evidence>
<dbReference type="GO" id="GO:0008887">
    <property type="term" value="F:glycerate kinase activity"/>
    <property type="evidence" value="ECO:0007669"/>
    <property type="project" value="UniProtKB-UniRule"/>
</dbReference>
<evidence type="ECO:0000256" key="3">
    <source>
        <dbReference type="ARBA" id="ARBA00022777"/>
    </source>
</evidence>
<dbReference type="HOGENOM" id="CLU_028255_0_0_7"/>
<dbReference type="RefSeq" id="WP_048809885.1">
    <property type="nucleotide sequence ID" value="NC_009802.2"/>
</dbReference>
<accession>A8Z6Q0</accession>
<dbReference type="GO" id="GO:0043798">
    <property type="term" value="F:glycerate 2-kinase activity"/>
    <property type="evidence" value="ECO:0007669"/>
    <property type="project" value="UniProtKB-EC"/>
</dbReference>
<evidence type="ECO:0000313" key="5">
    <source>
        <dbReference type="EMBL" id="ABW74829.1"/>
    </source>
</evidence>
<dbReference type="AlphaFoldDB" id="A8Z6Q0"/>
<sequence>MRILVAIDSLKGSLSSLEAGLAIKEALGDFCDVVVKPVADGGEGSVEAMADALDAKFIDTIVKNPLGTEILARYALKDDLAILEMSSASGLTLINPDERNPMKTSTFGFGQMIKDAISKGARKFIIGIGGSATNDAGIGMLSALGFKFYDKNGSLLEGKGEDLAQICEFSDEEAIKELKECEFLIACDVDNPLYGQKGAAYVYAPQKGANGRMVKQLDDGLKHFASLVKEKNGTKFHTQKGAGAAGGLGFAFVAFLGAKLRPGIEIITQTIALEDEIKKADLVITGEGRMDFQSTMGKTPTGVAKLAKRHHKPVIALAGSVQRCAKDCHKHGIDAYFCILNEPMSLEEAMRKDNALRNLKMTAEQVIRLYMLNHKA</sequence>
<dbReference type="KEGG" id="cco:CCC13826_2189"/>
<evidence type="ECO:0000256" key="2">
    <source>
        <dbReference type="ARBA" id="ARBA00022679"/>
    </source>
</evidence>
<dbReference type="PANTHER" id="PTHR21599:SF0">
    <property type="entry name" value="GLYCERATE KINASE"/>
    <property type="match status" value="1"/>
</dbReference>
<dbReference type="OrthoDB" id="9774290at2"/>
<dbReference type="Gene3D" id="3.40.50.10350">
    <property type="entry name" value="Glycerate kinase, domain 1"/>
    <property type="match status" value="1"/>
</dbReference>
<protein>
    <submittedName>
        <fullName evidence="5">Glycerate kinase</fullName>
        <ecNumber evidence="5">2.7.1.165</ecNumber>
    </submittedName>
</protein>
<dbReference type="eggNOG" id="COG1929">
    <property type="taxonomic scope" value="Bacteria"/>
</dbReference>
<dbReference type="STRING" id="360104.CCC13826_2189"/>